<feature type="active site" description="Proton acceptor" evidence="8">
    <location>
        <position position="214"/>
    </location>
</feature>
<dbReference type="PROSITE" id="PS01326">
    <property type="entry name" value="DAP_EPIMERASE"/>
    <property type="match status" value="1"/>
</dbReference>
<dbReference type="GO" id="GO:0008837">
    <property type="term" value="F:diaminopimelate epimerase activity"/>
    <property type="evidence" value="ECO:0007669"/>
    <property type="project" value="UniProtKB-UniRule"/>
</dbReference>
<feature type="binding site" evidence="8">
    <location>
        <position position="154"/>
    </location>
    <ligand>
        <name>substrate</name>
    </ligand>
</feature>
<feature type="active site" evidence="9">
    <location>
        <position position="79"/>
    </location>
</feature>
<feature type="binding site" evidence="8">
    <location>
        <begin position="205"/>
        <end position="206"/>
    </location>
    <ligand>
        <name>substrate</name>
    </ligand>
</feature>
<dbReference type="KEGG" id="sphl:LPB140_08260"/>
<keyword evidence="5 8" id="KW-0457">Lysine biosynthesis</keyword>
<dbReference type="Pfam" id="PF01678">
    <property type="entry name" value="DAP_epimerase"/>
    <property type="match status" value="2"/>
</dbReference>
<feature type="binding site" evidence="8">
    <location>
        <position position="14"/>
    </location>
    <ligand>
        <name>substrate</name>
    </ligand>
</feature>
<keyword evidence="6 8" id="KW-0413">Isomerase</keyword>
<dbReference type="HAMAP" id="MF_00197">
    <property type="entry name" value="DAP_epimerase"/>
    <property type="match status" value="1"/>
</dbReference>
<evidence type="ECO:0000313" key="11">
    <source>
        <dbReference type="Proteomes" id="UP000242561"/>
    </source>
</evidence>
<dbReference type="Proteomes" id="UP000242561">
    <property type="component" value="Chromosome"/>
</dbReference>
<dbReference type="NCBIfam" id="TIGR00652">
    <property type="entry name" value="DapF"/>
    <property type="match status" value="1"/>
</dbReference>
<dbReference type="GO" id="GO:0005829">
    <property type="term" value="C:cytosol"/>
    <property type="evidence" value="ECO:0007669"/>
    <property type="project" value="TreeGrafter"/>
</dbReference>
<feature type="active site" description="Proton donor" evidence="8">
    <location>
        <position position="79"/>
    </location>
</feature>
<dbReference type="EC" id="5.1.1.7" evidence="3 8"/>
<dbReference type="Gene3D" id="3.10.310.10">
    <property type="entry name" value="Diaminopimelate Epimerase, Chain A, domain 1"/>
    <property type="match status" value="2"/>
</dbReference>
<evidence type="ECO:0000256" key="3">
    <source>
        <dbReference type="ARBA" id="ARBA00013080"/>
    </source>
</evidence>
<dbReference type="PANTHER" id="PTHR31689">
    <property type="entry name" value="DIAMINOPIMELATE EPIMERASE, CHLOROPLASTIC"/>
    <property type="match status" value="1"/>
</dbReference>
<proteinExistence type="inferred from homology"/>
<dbReference type="InterPro" id="IPR001653">
    <property type="entry name" value="DAP_epimerase_DapF"/>
</dbReference>
<evidence type="ECO:0000256" key="9">
    <source>
        <dbReference type="PROSITE-ProRule" id="PRU10125"/>
    </source>
</evidence>
<dbReference type="UniPathway" id="UPA00034">
    <property type="reaction ID" value="UER00025"/>
</dbReference>
<feature type="binding site" evidence="8">
    <location>
        <begin position="215"/>
        <end position="216"/>
    </location>
    <ligand>
        <name>substrate</name>
    </ligand>
</feature>
<evidence type="ECO:0000256" key="5">
    <source>
        <dbReference type="ARBA" id="ARBA00023154"/>
    </source>
</evidence>
<protein>
    <recommendedName>
        <fullName evidence="3 8">Diaminopimelate epimerase</fullName>
        <shortName evidence="8">DAP epimerase</shortName>
        <ecNumber evidence="3 8">5.1.1.7</ecNumber>
    </recommendedName>
    <alternativeName>
        <fullName evidence="8">PLP-independent amino acid racemase</fullName>
    </alternativeName>
</protein>
<keyword evidence="4 8" id="KW-0028">Amino-acid biosynthesis</keyword>
<reference evidence="10 11" key="1">
    <citation type="submission" date="2016-11" db="EMBL/GenBank/DDBJ databases">
        <title>Sphingorhabdus sp. LPB0140, isolated from marine environment.</title>
        <authorList>
            <person name="Kim E."/>
            <person name="Yi H."/>
        </authorList>
    </citation>
    <scope>NUCLEOTIDE SEQUENCE [LARGE SCALE GENOMIC DNA]</scope>
    <source>
        <strain evidence="10 11">LPB0140</strain>
    </source>
</reference>
<comment type="catalytic activity">
    <reaction evidence="7 8">
        <text>(2S,6S)-2,6-diaminopimelate = meso-2,6-diaminopimelate</text>
        <dbReference type="Rhea" id="RHEA:15393"/>
        <dbReference type="ChEBI" id="CHEBI:57609"/>
        <dbReference type="ChEBI" id="CHEBI:57791"/>
        <dbReference type="EC" id="5.1.1.7"/>
    </reaction>
</comment>
<dbReference type="GO" id="GO:0009089">
    <property type="term" value="P:lysine biosynthetic process via diaminopimelate"/>
    <property type="evidence" value="ECO:0007669"/>
    <property type="project" value="UniProtKB-UniRule"/>
</dbReference>
<comment type="similarity">
    <text evidence="2 8">Belongs to the diaminopimelate epimerase family.</text>
</comment>
<evidence type="ECO:0000313" key="10">
    <source>
        <dbReference type="EMBL" id="APG62781.1"/>
    </source>
</evidence>
<gene>
    <name evidence="8" type="primary">dapF</name>
    <name evidence="10" type="ORF">LPB140_08260</name>
</gene>
<dbReference type="PANTHER" id="PTHR31689:SF0">
    <property type="entry name" value="DIAMINOPIMELATE EPIMERASE"/>
    <property type="match status" value="1"/>
</dbReference>
<feature type="binding site" evidence="8">
    <location>
        <begin position="80"/>
        <end position="81"/>
    </location>
    <ligand>
        <name>substrate</name>
    </ligand>
</feature>
<dbReference type="AlphaFoldDB" id="A0A1L3JCC5"/>
<feature type="binding site" evidence="8">
    <location>
        <position position="52"/>
    </location>
    <ligand>
        <name>substrate</name>
    </ligand>
</feature>
<feature type="site" description="Could be important to modulate the pK values of the two catalytic cysteine residues" evidence="8">
    <location>
        <position position="156"/>
    </location>
</feature>
<dbReference type="OrthoDB" id="9805408at2"/>
<comment type="pathway">
    <text evidence="1 8">Amino-acid biosynthesis; L-lysine biosynthesis via DAP pathway; DL-2,6-diaminopimelate from LL-2,6-diaminopimelate: step 1/1.</text>
</comment>
<feature type="binding site" evidence="8">
    <location>
        <position position="70"/>
    </location>
    <ligand>
        <name>substrate</name>
    </ligand>
</feature>
<sequence>MSKILFHKMHGLGNDFVIIDQRVNNDAIDNFEIDKRLAQKICDRQFGVGCDQLIILKPSDKADLRMDIYNVDGTAASACGNASRCVVSLMGADCTIETNGGIISGSWSKNNCAVNMGKAHFNWDEIPLAYPVDNMNIPMAWDDIDGGAVVNVGNPHIVFFGNQSLLEKCEISGLKIATDPFFVNGVNANFAHISHDNIIHLNVWERGAGATMACGTGACATAVIAIKKRLVLSPATVRQRGGDLVISWQEGGDIIMSGPATYVFNGEFNPEEI</sequence>
<accession>A0A1L3JCC5</accession>
<dbReference type="SUPFAM" id="SSF54506">
    <property type="entry name" value="Diaminopimelate epimerase-like"/>
    <property type="match status" value="2"/>
</dbReference>
<organism evidence="10 11">
    <name type="scientific">Sphingorhabdus lutea</name>
    <dbReference type="NCBI Taxonomy" id="1913578"/>
    <lineage>
        <taxon>Bacteria</taxon>
        <taxon>Pseudomonadati</taxon>
        <taxon>Pseudomonadota</taxon>
        <taxon>Alphaproteobacteria</taxon>
        <taxon>Sphingomonadales</taxon>
        <taxon>Sphingomonadaceae</taxon>
        <taxon>Sphingorhabdus</taxon>
    </lineage>
</organism>
<evidence type="ECO:0000256" key="7">
    <source>
        <dbReference type="ARBA" id="ARBA00051712"/>
    </source>
</evidence>
<dbReference type="EMBL" id="CP018154">
    <property type="protein sequence ID" value="APG62781.1"/>
    <property type="molecule type" value="Genomic_DNA"/>
</dbReference>
<evidence type="ECO:0000256" key="6">
    <source>
        <dbReference type="ARBA" id="ARBA00023235"/>
    </source>
</evidence>
<dbReference type="InterPro" id="IPR018510">
    <property type="entry name" value="DAP_epimerase_AS"/>
</dbReference>
<evidence type="ECO:0000256" key="8">
    <source>
        <dbReference type="HAMAP-Rule" id="MF_00197"/>
    </source>
</evidence>
<dbReference type="RefSeq" id="WP_072559430.1">
    <property type="nucleotide sequence ID" value="NZ_CP018154.1"/>
</dbReference>
<comment type="subcellular location">
    <subcellularLocation>
        <location evidence="8">Cytoplasm</location>
    </subcellularLocation>
</comment>
<dbReference type="STRING" id="1913578.LPB140_08260"/>
<feature type="site" description="Could be important to modulate the pK values of the two catalytic cysteine residues" evidence="8">
    <location>
        <position position="205"/>
    </location>
</feature>
<keyword evidence="8" id="KW-0963">Cytoplasm</keyword>
<keyword evidence="11" id="KW-1185">Reference proteome</keyword>
<evidence type="ECO:0000256" key="4">
    <source>
        <dbReference type="ARBA" id="ARBA00022605"/>
    </source>
</evidence>
<evidence type="ECO:0000256" key="1">
    <source>
        <dbReference type="ARBA" id="ARBA00005196"/>
    </source>
</evidence>
<evidence type="ECO:0000256" key="2">
    <source>
        <dbReference type="ARBA" id="ARBA00010219"/>
    </source>
</evidence>
<feature type="binding site" evidence="8">
    <location>
        <position position="187"/>
    </location>
    <ligand>
        <name>substrate</name>
    </ligand>
</feature>
<name>A0A1L3JCC5_9SPHN</name>
<comment type="subunit">
    <text evidence="8">Homodimer.</text>
</comment>
<comment type="function">
    <text evidence="8">Catalyzes the stereoinversion of LL-2,6-diaminopimelate (L,L-DAP) to meso-diaminopimelate (meso-DAP), a precursor of L-lysine and an essential component of the bacterial peptidoglycan.</text>
</comment>